<dbReference type="Gene3D" id="3.40.50.300">
    <property type="entry name" value="P-loop containing nucleotide triphosphate hydrolases"/>
    <property type="match status" value="1"/>
</dbReference>
<dbReference type="Pfam" id="PF13191">
    <property type="entry name" value="AAA_16"/>
    <property type="match status" value="1"/>
</dbReference>
<evidence type="ECO:0000256" key="2">
    <source>
        <dbReference type="ARBA" id="ARBA00022840"/>
    </source>
</evidence>
<dbReference type="Pfam" id="PF03704">
    <property type="entry name" value="BTAD"/>
    <property type="match status" value="1"/>
</dbReference>
<dbReference type="RefSeq" id="WP_315650311.1">
    <property type="nucleotide sequence ID" value="NZ_JAVXZY010000003.1"/>
</dbReference>
<dbReference type="Gene3D" id="1.10.10.10">
    <property type="entry name" value="Winged helix-like DNA-binding domain superfamily/Winged helix DNA-binding domain"/>
    <property type="match status" value="1"/>
</dbReference>
<dbReference type="InterPro" id="IPR029787">
    <property type="entry name" value="Nucleotide_cyclase"/>
</dbReference>
<dbReference type="SMART" id="SM01043">
    <property type="entry name" value="BTAD"/>
    <property type="match status" value="1"/>
</dbReference>
<name>A0ABU3PB42_9BURK</name>
<gene>
    <name evidence="5" type="ORF">RQP53_10795</name>
</gene>
<dbReference type="PANTHER" id="PTHR16305">
    <property type="entry name" value="TESTICULAR SOLUBLE ADENYLYL CYCLASE"/>
    <property type="match status" value="1"/>
</dbReference>
<keyword evidence="1" id="KW-0547">Nucleotide-binding</keyword>
<evidence type="ECO:0000259" key="4">
    <source>
        <dbReference type="SMART" id="SM01043"/>
    </source>
</evidence>
<evidence type="ECO:0000256" key="1">
    <source>
        <dbReference type="ARBA" id="ARBA00022741"/>
    </source>
</evidence>
<dbReference type="Proteomes" id="UP001246372">
    <property type="component" value="Unassembled WGS sequence"/>
</dbReference>
<accession>A0ABU3PB42</accession>
<comment type="caution">
    <text evidence="5">The sequence shown here is derived from an EMBL/GenBank/DDBJ whole genome shotgun (WGS) entry which is preliminary data.</text>
</comment>
<evidence type="ECO:0000313" key="6">
    <source>
        <dbReference type="Proteomes" id="UP001246372"/>
    </source>
</evidence>
<dbReference type="InterPro" id="IPR005158">
    <property type="entry name" value="BTAD"/>
</dbReference>
<keyword evidence="2" id="KW-0067">ATP-binding</keyword>
<proteinExistence type="predicted"/>
<feature type="compositionally biased region" description="Low complexity" evidence="3">
    <location>
        <begin position="1"/>
        <end position="27"/>
    </location>
</feature>
<dbReference type="Gene3D" id="3.30.70.1230">
    <property type="entry name" value="Nucleotide cyclase"/>
    <property type="match status" value="1"/>
</dbReference>
<sequence>MDAAATSPGSPGSSQAPASPDTASPPAGSRSVQLCLLGRFELRNSEGSTARTLSYDKAGILLALLALRSGAWERETLALLLWPDSETAQARANLRRALFDLRELLAPLLPEAVLEQLLSTTKRSIELRTLDALEIDCRRFHLAQLDGAADTPDSRLAALRLAQRLYRGPLLPQLPQEQAPAVASWLQPLREALHRQALRCLDRLAELLEIQGDEEAALAVAHDSLALDPWDEAALRRCMRLLGRGRRDEALRLFQDYTRRLDAELGLSPQDETRAVLNALYSVEAPAPRAEQALQRRRVLALVLDWRAPPDETLAAEGMLATLSDSVEQAAARLRACGATVRPAEGAELLAFFGHPVAQEHAIRHALDLTLELLAEPTTLQLRAGLHVAWVHARQDDASPDTLGELSREARRLSWLALPGEAQVSPALLALARRHHRFAAPQPEGHARLLGALALQHRWAEPPRLAMVGRETELAALCQAWKDAQNGVLAVWLQGEPGLGKTRLMQALRDRLRRQAAPPRLTLLHCLPEFSQSPLQPVLAVLRQILGRQRGSAPEQTLQALAARFERPTASLTPLAALFQPDSANGGIKLPRSRELFAQLIALLDAWGKGQPQLLMIEDLHWADPSTLELIERYLNREAQATPTLLLLSSREPPPLNLATKLRLLELQPLSDGAMRQLATQLHLPEEPRLLQCAQGVPLFAEELANSWQALPEGAVPATLWDLLAARLDRLAPAPRRVAQVAAVLGSDWDGALLQATLGAEASQRPLLDLQRLQAAGLLQSRANGRWQFRHALQRDAAYQSLSASDKRQLHRRAADALLGPLASAAADEPARLAHHLTVSGDPLAAFYWLQAGRRAAAQSAHQEACHMLEQGLAMLDKPGAQPEMQRRLHPALLQQLAFSRLALEGYGSQAARRLFEQAKQAAEPGDGSMQFQILWGLWLGSRSGPDTPPALQLSEQLRALAEQTQDAGALVQAYSAMGNARLFAGQLHAALQTLRHAAEAGERLPAQSLALRFGEHGGIAARALMSWALAWLGQIPAALDCAQTALRQARELAHPHTLAYTLAIAAVLQRQLRAPQALRPLAQELDQLAERHGMLLWQAAARAHLGWLLAWEGKGDEGLALISAAIAKAAIALPSKEATFHLILCEALLLLTRPAEALHALDHAQALAEERQEPYLLAALWRMRAEALQALNAPLAELQQAQQQARALAEAMRSSGP</sequence>
<dbReference type="InterPro" id="IPR027417">
    <property type="entry name" value="P-loop_NTPase"/>
</dbReference>
<dbReference type="InterPro" id="IPR011990">
    <property type="entry name" value="TPR-like_helical_dom_sf"/>
</dbReference>
<dbReference type="SUPFAM" id="SSF55073">
    <property type="entry name" value="Nucleotide cyclase"/>
    <property type="match status" value="1"/>
</dbReference>
<protein>
    <submittedName>
        <fullName evidence="5">BTAD domain-containing putative transcriptional regulator</fullName>
    </submittedName>
</protein>
<dbReference type="PANTHER" id="PTHR16305:SF28">
    <property type="entry name" value="GUANYLATE CYCLASE DOMAIN-CONTAINING PROTEIN"/>
    <property type="match status" value="1"/>
</dbReference>
<dbReference type="InterPro" id="IPR041664">
    <property type="entry name" value="AAA_16"/>
</dbReference>
<organism evidence="5 6">
    <name type="scientific">Roseateles aquae</name>
    <dbReference type="NCBI Taxonomy" id="3077235"/>
    <lineage>
        <taxon>Bacteria</taxon>
        <taxon>Pseudomonadati</taxon>
        <taxon>Pseudomonadota</taxon>
        <taxon>Betaproteobacteria</taxon>
        <taxon>Burkholderiales</taxon>
        <taxon>Sphaerotilaceae</taxon>
        <taxon>Roseateles</taxon>
    </lineage>
</organism>
<dbReference type="InterPro" id="IPR036388">
    <property type="entry name" value="WH-like_DNA-bd_sf"/>
</dbReference>
<feature type="region of interest" description="Disordered" evidence="3">
    <location>
        <begin position="1"/>
        <end position="29"/>
    </location>
</feature>
<dbReference type="SUPFAM" id="SSF48452">
    <property type="entry name" value="TPR-like"/>
    <property type="match status" value="2"/>
</dbReference>
<dbReference type="EMBL" id="JAVXZY010000003">
    <property type="protein sequence ID" value="MDT8999755.1"/>
    <property type="molecule type" value="Genomic_DNA"/>
</dbReference>
<evidence type="ECO:0000313" key="5">
    <source>
        <dbReference type="EMBL" id="MDT8999755.1"/>
    </source>
</evidence>
<dbReference type="SUPFAM" id="SSF52540">
    <property type="entry name" value="P-loop containing nucleoside triphosphate hydrolases"/>
    <property type="match status" value="1"/>
</dbReference>
<keyword evidence="6" id="KW-1185">Reference proteome</keyword>
<feature type="domain" description="Bacterial transcriptional activator" evidence="4">
    <location>
        <begin position="135"/>
        <end position="281"/>
    </location>
</feature>
<evidence type="ECO:0000256" key="3">
    <source>
        <dbReference type="SAM" id="MobiDB-lite"/>
    </source>
</evidence>
<dbReference type="Gene3D" id="1.25.40.10">
    <property type="entry name" value="Tetratricopeptide repeat domain"/>
    <property type="match status" value="2"/>
</dbReference>
<reference evidence="5" key="1">
    <citation type="submission" date="2023-09" db="EMBL/GenBank/DDBJ databases">
        <title>Paucibacter sp. APW11 Genome sequencing and assembly.</title>
        <authorList>
            <person name="Kim I."/>
        </authorList>
    </citation>
    <scope>NUCLEOTIDE SEQUENCE</scope>
    <source>
        <strain evidence="5">APW11</strain>
    </source>
</reference>